<accession>A0A3S4X5D6</accession>
<dbReference type="OrthoDB" id="9809287at2"/>
<sequence length="312" mass="32967">MSVLKRRVPIAGAVVVVTGGGSGIGRLMAKGAAARGAKAVLVWDLSQDAARAVAEEIGQQARAVCVDVTSNESVAAAAEQALEEFGRVDILINNAGIVTGKDFLSVTEADVERTFAVNTTSHYRTVKAFLPGMLERDRGAIVTIASAAGLVGVARQADYSPSKFGAVGFAQSLRAELRHRGSNVHTLLYCPYYISTGMFEGVKTKFRLVLPIITPDTAARHVLDALEAGCQMKVDPPFVRAAQVAQALPVPVLDKLLDFFGINQTMDDFVGRSSGVDAEPRGADSEPRGADSEPRGADAELAERAVQSREGK</sequence>
<keyword evidence="5" id="KW-1133">Transmembrane helix</keyword>
<dbReference type="InterPro" id="IPR002347">
    <property type="entry name" value="SDR_fam"/>
</dbReference>
<dbReference type="KEGG" id="tbw:NCTC13354_00741"/>
<dbReference type="Proteomes" id="UP000269542">
    <property type="component" value="Chromosome"/>
</dbReference>
<evidence type="ECO:0000256" key="2">
    <source>
        <dbReference type="ARBA" id="ARBA00006484"/>
    </source>
</evidence>
<evidence type="ECO:0000313" key="12">
    <source>
        <dbReference type="EMBL" id="VEI13041.1"/>
    </source>
</evidence>
<feature type="region of interest" description="Disordered" evidence="10">
    <location>
        <begin position="271"/>
        <end position="312"/>
    </location>
</feature>
<keyword evidence="13" id="KW-1185">Reference proteome</keyword>
<dbReference type="InterPro" id="IPR057326">
    <property type="entry name" value="KR_dom"/>
</dbReference>
<dbReference type="GO" id="GO:0004316">
    <property type="term" value="F:3-oxoacyl-[acyl-carrier-protein] reductase (NADPH) activity"/>
    <property type="evidence" value="ECO:0007669"/>
    <property type="project" value="UniProtKB-EC"/>
</dbReference>
<evidence type="ECO:0000256" key="3">
    <source>
        <dbReference type="ARBA" id="ARBA00022692"/>
    </source>
</evidence>
<dbReference type="SUPFAM" id="SSF51735">
    <property type="entry name" value="NAD(P)-binding Rossmann-fold domains"/>
    <property type="match status" value="1"/>
</dbReference>
<evidence type="ECO:0000256" key="8">
    <source>
        <dbReference type="ARBA" id="ARBA00023136"/>
    </source>
</evidence>
<dbReference type="SMART" id="SM00822">
    <property type="entry name" value="PKS_KR"/>
    <property type="match status" value="1"/>
</dbReference>
<protein>
    <submittedName>
        <fullName evidence="12">3-oxoacyl-[acyl-carrier-protein] reductase FabG</fullName>
        <ecNumber evidence="12">1.1.1.100</ecNumber>
    </submittedName>
</protein>
<dbReference type="PANTHER" id="PTHR24322:SF736">
    <property type="entry name" value="RETINOL DEHYDROGENASE 10"/>
    <property type="match status" value="1"/>
</dbReference>
<dbReference type="PRINTS" id="PR00080">
    <property type="entry name" value="SDRFAMILY"/>
</dbReference>
<feature type="domain" description="Ketoreductase" evidence="11">
    <location>
        <begin position="13"/>
        <end position="192"/>
    </location>
</feature>
<organism evidence="12 13">
    <name type="scientific">Trueperella bialowiezensis</name>
    <dbReference type="NCBI Taxonomy" id="312285"/>
    <lineage>
        <taxon>Bacteria</taxon>
        <taxon>Bacillati</taxon>
        <taxon>Actinomycetota</taxon>
        <taxon>Actinomycetes</taxon>
        <taxon>Actinomycetales</taxon>
        <taxon>Actinomycetaceae</taxon>
        <taxon>Trueperella</taxon>
    </lineage>
</organism>
<dbReference type="PRINTS" id="PR00081">
    <property type="entry name" value="GDHRDH"/>
</dbReference>
<evidence type="ECO:0000256" key="6">
    <source>
        <dbReference type="ARBA" id="ARBA00023002"/>
    </source>
</evidence>
<comment type="similarity">
    <text evidence="2 9">Belongs to the short-chain dehydrogenases/reductases (SDR) family.</text>
</comment>
<dbReference type="GO" id="GO:0006720">
    <property type="term" value="P:isoprenoid metabolic process"/>
    <property type="evidence" value="ECO:0007669"/>
    <property type="project" value="UniProtKB-ARBA"/>
</dbReference>
<evidence type="ECO:0000256" key="1">
    <source>
        <dbReference type="ARBA" id="ARBA00004141"/>
    </source>
</evidence>
<keyword evidence="8" id="KW-0472">Membrane</keyword>
<dbReference type="AlphaFoldDB" id="A0A3S4X5D6"/>
<dbReference type="InterPro" id="IPR036291">
    <property type="entry name" value="NAD(P)-bd_dom_sf"/>
</dbReference>
<dbReference type="GO" id="GO:0042445">
    <property type="term" value="P:hormone metabolic process"/>
    <property type="evidence" value="ECO:0007669"/>
    <property type="project" value="UniProtKB-ARBA"/>
</dbReference>
<keyword evidence="3" id="KW-0812">Transmembrane</keyword>
<evidence type="ECO:0000256" key="7">
    <source>
        <dbReference type="ARBA" id="ARBA00023098"/>
    </source>
</evidence>
<evidence type="ECO:0000313" key="13">
    <source>
        <dbReference type="Proteomes" id="UP000269542"/>
    </source>
</evidence>
<evidence type="ECO:0000256" key="5">
    <source>
        <dbReference type="ARBA" id="ARBA00022989"/>
    </source>
</evidence>
<dbReference type="EMBL" id="LR134476">
    <property type="protein sequence ID" value="VEI13041.1"/>
    <property type="molecule type" value="Genomic_DNA"/>
</dbReference>
<evidence type="ECO:0000256" key="10">
    <source>
        <dbReference type="SAM" id="MobiDB-lite"/>
    </source>
</evidence>
<dbReference type="EC" id="1.1.1.100" evidence="12"/>
<proteinExistence type="inferred from homology"/>
<name>A0A3S4X5D6_9ACTO</name>
<evidence type="ECO:0000256" key="9">
    <source>
        <dbReference type="RuleBase" id="RU000363"/>
    </source>
</evidence>
<keyword evidence="7" id="KW-0443">Lipid metabolism</keyword>
<dbReference type="Gene3D" id="3.40.50.720">
    <property type="entry name" value="NAD(P)-binding Rossmann-like Domain"/>
    <property type="match status" value="1"/>
</dbReference>
<reference evidence="12 13" key="1">
    <citation type="submission" date="2018-12" db="EMBL/GenBank/DDBJ databases">
        <authorList>
            <consortium name="Pathogen Informatics"/>
        </authorList>
    </citation>
    <scope>NUCLEOTIDE SEQUENCE [LARGE SCALE GENOMIC DNA]</scope>
    <source>
        <strain evidence="12 13">NCTC13354</strain>
    </source>
</reference>
<dbReference type="FunFam" id="3.40.50.720:FF:000131">
    <property type="entry name" value="Short-chain dehydrogenase/reductase 3"/>
    <property type="match status" value="1"/>
</dbReference>
<dbReference type="GO" id="GO:0016020">
    <property type="term" value="C:membrane"/>
    <property type="evidence" value="ECO:0007669"/>
    <property type="project" value="UniProtKB-SubCell"/>
</dbReference>
<gene>
    <name evidence="12" type="primary">fabG_1</name>
    <name evidence="12" type="ORF">NCTC13354_00741</name>
</gene>
<comment type="subcellular location">
    <subcellularLocation>
        <location evidence="1">Membrane</location>
        <topology evidence="1">Multi-pass membrane protein</topology>
    </subcellularLocation>
</comment>
<dbReference type="Pfam" id="PF00106">
    <property type="entry name" value="adh_short"/>
    <property type="match status" value="1"/>
</dbReference>
<evidence type="ECO:0000259" key="11">
    <source>
        <dbReference type="SMART" id="SM00822"/>
    </source>
</evidence>
<evidence type="ECO:0000256" key="4">
    <source>
        <dbReference type="ARBA" id="ARBA00022857"/>
    </source>
</evidence>
<feature type="compositionally biased region" description="Basic and acidic residues" evidence="10">
    <location>
        <begin position="278"/>
        <end position="312"/>
    </location>
</feature>
<dbReference type="PANTHER" id="PTHR24322">
    <property type="entry name" value="PKSB"/>
    <property type="match status" value="1"/>
</dbReference>
<keyword evidence="4" id="KW-0521">NADP</keyword>
<dbReference type="GO" id="GO:0006066">
    <property type="term" value="P:alcohol metabolic process"/>
    <property type="evidence" value="ECO:0007669"/>
    <property type="project" value="UniProtKB-ARBA"/>
</dbReference>
<keyword evidence="6 12" id="KW-0560">Oxidoreductase</keyword>